<comment type="similarity">
    <text evidence="1">Belongs to the AB hydrolase superfamily. Bacterial non-heme haloperoxidase / perhydrolase family.</text>
</comment>
<comment type="caution">
    <text evidence="3">The sequence shown here is derived from an EMBL/GenBank/DDBJ whole genome shotgun (WGS) entry which is preliminary data.</text>
</comment>
<dbReference type="PRINTS" id="PR00111">
    <property type="entry name" value="ABHYDROLASE"/>
</dbReference>
<dbReference type="PANTHER" id="PTHR43433:SF3">
    <property type="entry name" value="NON-HEME CHLOROPEROXIDASE"/>
    <property type="match status" value="1"/>
</dbReference>
<evidence type="ECO:0000313" key="3">
    <source>
        <dbReference type="EMBL" id="KOF18548.1"/>
    </source>
</evidence>
<evidence type="ECO:0000259" key="2">
    <source>
        <dbReference type="Pfam" id="PF00561"/>
    </source>
</evidence>
<name>A0A0L8BVD4_ENSAD</name>
<protein>
    <submittedName>
        <fullName evidence="3">Haloperoxidase</fullName>
    </submittedName>
</protein>
<dbReference type="Proteomes" id="UP000037425">
    <property type="component" value="Unassembled WGS sequence"/>
</dbReference>
<dbReference type="RefSeq" id="WP_053249511.1">
    <property type="nucleotide sequence ID" value="NZ_LGAP01000007.1"/>
</dbReference>
<dbReference type="InterPro" id="IPR029058">
    <property type="entry name" value="AB_hydrolase_fold"/>
</dbReference>
<dbReference type="OrthoDB" id="9779853at2"/>
<evidence type="ECO:0000256" key="1">
    <source>
        <dbReference type="ARBA" id="ARBA00038128"/>
    </source>
</evidence>
<dbReference type="InterPro" id="IPR050471">
    <property type="entry name" value="AB_hydrolase"/>
</dbReference>
<gene>
    <name evidence="3" type="ORF">AC244_14485</name>
</gene>
<dbReference type="InterPro" id="IPR000073">
    <property type="entry name" value="AB_hydrolase_1"/>
</dbReference>
<dbReference type="PANTHER" id="PTHR43433">
    <property type="entry name" value="HYDROLASE, ALPHA/BETA FOLD FAMILY PROTEIN"/>
    <property type="match status" value="1"/>
</dbReference>
<accession>A0A0L8BVD4</accession>
<reference evidence="4" key="1">
    <citation type="submission" date="2015-07" db="EMBL/GenBank/DDBJ databases">
        <title>Whole genome sequence of an Ensifer adhaerens strain isolated from a cave pool in the Wind Cave National Park.</title>
        <authorList>
            <person name="Eng W.W.H."/>
            <person name="Gan H.M."/>
            <person name="Barton H.A."/>
            <person name="Savka M.A."/>
        </authorList>
    </citation>
    <scope>NUCLEOTIDE SEQUENCE [LARGE SCALE GENOMIC DNA]</scope>
    <source>
        <strain evidence="4">SD006</strain>
    </source>
</reference>
<evidence type="ECO:0000313" key="4">
    <source>
        <dbReference type="Proteomes" id="UP000037425"/>
    </source>
</evidence>
<sequence>MTSITTSDGVQLFYKDWGPKSAQPIVFHHGWPLSSDDWDNQMLFFLGNGFRVIAHDRRGHGRSSQVSDGHDMDHYASDVAALIDYLDLRNAIHVGHSTGGGEAARYVARYGKGRVAKLILIAAVPPLMLKTAANPGGLPLEAFDGLRSQLAANRSQFYRDFPSGPFYGYNRPGAEPSQAVISNWWRQGMMGGAKAHYEGIKAFSETDFTEDLKSITVPTLVLHGDDDQIVPIGASAPLSAKLLKAGTLKIYEKLPHGLCTTHADVVNADMLAFVTA</sequence>
<dbReference type="GO" id="GO:0004601">
    <property type="term" value="F:peroxidase activity"/>
    <property type="evidence" value="ECO:0007669"/>
    <property type="project" value="UniProtKB-KW"/>
</dbReference>
<dbReference type="Gene3D" id="3.40.50.1820">
    <property type="entry name" value="alpha/beta hydrolase"/>
    <property type="match status" value="1"/>
</dbReference>
<dbReference type="Pfam" id="PF00561">
    <property type="entry name" value="Abhydrolase_1"/>
    <property type="match status" value="1"/>
</dbReference>
<organism evidence="3 4">
    <name type="scientific">Ensifer adhaerens</name>
    <name type="common">Sinorhizobium morelense</name>
    <dbReference type="NCBI Taxonomy" id="106592"/>
    <lineage>
        <taxon>Bacteria</taxon>
        <taxon>Pseudomonadati</taxon>
        <taxon>Pseudomonadota</taxon>
        <taxon>Alphaproteobacteria</taxon>
        <taxon>Hyphomicrobiales</taxon>
        <taxon>Rhizobiaceae</taxon>
        <taxon>Sinorhizobium/Ensifer group</taxon>
        <taxon>Ensifer</taxon>
    </lineage>
</organism>
<dbReference type="FunFam" id="3.40.50.1820:FF:000205">
    <property type="entry name" value="Non-haem bromoperoxidase BPO-A2"/>
    <property type="match status" value="1"/>
</dbReference>
<dbReference type="AlphaFoldDB" id="A0A0L8BVD4"/>
<dbReference type="SUPFAM" id="SSF53474">
    <property type="entry name" value="alpha/beta-Hydrolases"/>
    <property type="match status" value="1"/>
</dbReference>
<keyword evidence="3" id="KW-0560">Oxidoreductase</keyword>
<keyword evidence="3" id="KW-0575">Peroxidase</keyword>
<proteinExistence type="inferred from homology"/>
<dbReference type="EMBL" id="LGAP01000007">
    <property type="protein sequence ID" value="KOF18548.1"/>
    <property type="molecule type" value="Genomic_DNA"/>
</dbReference>
<feature type="domain" description="AB hydrolase-1" evidence="2">
    <location>
        <begin position="24"/>
        <end position="257"/>
    </location>
</feature>
<dbReference type="PATRIC" id="fig|106592.7.peg.7155"/>